<sequence length="166" mass="19564">MFIAEVNNGVRIRGSFLNLMSNWIENYRDSSLDKFALTCSMPQNNHDDVTRCITFCVDRKVNFFWLDFSDPTWIENDNINREAKFDLPMNVYDRKIVRSLKLFSCNFVMPEFKNFKWLRQLSLGWIRLSYSTLKALIENCELLASLSLKNCWNTEAIEINGPNLQL</sequence>
<dbReference type="SUPFAM" id="SSF52047">
    <property type="entry name" value="RNI-like"/>
    <property type="match status" value="1"/>
</dbReference>
<name>A0A2P5AD77_PARAD</name>
<evidence type="ECO:0000259" key="1">
    <source>
        <dbReference type="Pfam" id="PF24758"/>
    </source>
</evidence>
<dbReference type="PANTHER" id="PTHR34145:SF68">
    <property type="entry name" value="FBD DOMAIN-CONTAINING PROTEIN"/>
    <property type="match status" value="1"/>
</dbReference>
<protein>
    <submittedName>
        <fullName evidence="2">LRR domain containing protein</fullName>
    </submittedName>
</protein>
<dbReference type="EMBL" id="JXTB01000656">
    <property type="protein sequence ID" value="PON34500.1"/>
    <property type="molecule type" value="Genomic_DNA"/>
</dbReference>
<dbReference type="InterPro" id="IPR053772">
    <property type="entry name" value="At1g61320/At1g61330-like"/>
</dbReference>
<dbReference type="InterPro" id="IPR055411">
    <property type="entry name" value="LRR_FXL15/At3g58940/PEG3-like"/>
</dbReference>
<dbReference type="AlphaFoldDB" id="A0A2P5AD77"/>
<dbReference type="InterPro" id="IPR032675">
    <property type="entry name" value="LRR_dom_sf"/>
</dbReference>
<dbReference type="STRING" id="3476.A0A2P5AD77"/>
<keyword evidence="3" id="KW-1185">Reference proteome</keyword>
<evidence type="ECO:0000313" key="3">
    <source>
        <dbReference type="Proteomes" id="UP000237105"/>
    </source>
</evidence>
<dbReference type="Pfam" id="PF24758">
    <property type="entry name" value="LRR_At5g56370"/>
    <property type="match status" value="1"/>
</dbReference>
<accession>A0A2P5AD77</accession>
<organism evidence="2 3">
    <name type="scientific">Parasponia andersonii</name>
    <name type="common">Sponia andersonii</name>
    <dbReference type="NCBI Taxonomy" id="3476"/>
    <lineage>
        <taxon>Eukaryota</taxon>
        <taxon>Viridiplantae</taxon>
        <taxon>Streptophyta</taxon>
        <taxon>Embryophyta</taxon>
        <taxon>Tracheophyta</taxon>
        <taxon>Spermatophyta</taxon>
        <taxon>Magnoliopsida</taxon>
        <taxon>eudicotyledons</taxon>
        <taxon>Gunneridae</taxon>
        <taxon>Pentapetalae</taxon>
        <taxon>rosids</taxon>
        <taxon>fabids</taxon>
        <taxon>Rosales</taxon>
        <taxon>Cannabaceae</taxon>
        <taxon>Parasponia</taxon>
    </lineage>
</organism>
<comment type="caution">
    <text evidence="2">The sequence shown here is derived from an EMBL/GenBank/DDBJ whole genome shotgun (WGS) entry which is preliminary data.</text>
</comment>
<proteinExistence type="predicted"/>
<gene>
    <name evidence="2" type="ORF">PanWU01x14_343920</name>
</gene>
<dbReference type="Proteomes" id="UP000237105">
    <property type="component" value="Unassembled WGS sequence"/>
</dbReference>
<reference evidence="3" key="1">
    <citation type="submission" date="2016-06" db="EMBL/GenBank/DDBJ databases">
        <title>Parallel loss of symbiosis genes in relatives of nitrogen-fixing non-legume Parasponia.</title>
        <authorList>
            <person name="Van Velzen R."/>
            <person name="Holmer R."/>
            <person name="Bu F."/>
            <person name="Rutten L."/>
            <person name="Van Zeijl A."/>
            <person name="Liu W."/>
            <person name="Santuari L."/>
            <person name="Cao Q."/>
            <person name="Sharma T."/>
            <person name="Shen D."/>
            <person name="Roswanjaya Y."/>
            <person name="Wardhani T."/>
            <person name="Kalhor M.S."/>
            <person name="Jansen J."/>
            <person name="Van den Hoogen J."/>
            <person name="Gungor B."/>
            <person name="Hartog M."/>
            <person name="Hontelez J."/>
            <person name="Verver J."/>
            <person name="Yang W.-C."/>
            <person name="Schijlen E."/>
            <person name="Repin R."/>
            <person name="Schilthuizen M."/>
            <person name="Schranz E."/>
            <person name="Heidstra R."/>
            <person name="Miyata K."/>
            <person name="Fedorova E."/>
            <person name="Kohlen W."/>
            <person name="Bisseling T."/>
            <person name="Smit S."/>
            <person name="Geurts R."/>
        </authorList>
    </citation>
    <scope>NUCLEOTIDE SEQUENCE [LARGE SCALE GENOMIC DNA]</scope>
    <source>
        <strain evidence="3">cv. WU1-14</strain>
    </source>
</reference>
<dbReference type="OrthoDB" id="1141262at2759"/>
<evidence type="ECO:0000313" key="2">
    <source>
        <dbReference type="EMBL" id="PON34500.1"/>
    </source>
</evidence>
<dbReference type="Gene3D" id="3.80.10.10">
    <property type="entry name" value="Ribonuclease Inhibitor"/>
    <property type="match status" value="1"/>
</dbReference>
<feature type="domain" description="F-box/LRR-repeat protein 15/At3g58940/PEG3-like LRR" evidence="1">
    <location>
        <begin position="80"/>
        <end position="165"/>
    </location>
</feature>
<dbReference type="PANTHER" id="PTHR34145">
    <property type="entry name" value="OS02G0105600 PROTEIN"/>
    <property type="match status" value="1"/>
</dbReference>